<accession>A0A975BBZ3</accession>
<name>A0A975BBZ3_9BACT</name>
<reference evidence="1" key="1">
    <citation type="journal article" date="2021" name="Microb. Physiol.">
        <title>Proteogenomic Insights into the Physiology of Marine, Sulfate-Reducing, Filamentous Desulfonema limicola and Desulfonema magnum.</title>
        <authorList>
            <person name="Schnaars V."/>
            <person name="Wohlbrand L."/>
            <person name="Scheve S."/>
            <person name="Hinrichs C."/>
            <person name="Reinhardt R."/>
            <person name="Rabus R."/>
        </authorList>
    </citation>
    <scope>NUCLEOTIDE SEQUENCE</scope>
    <source>
        <strain evidence="1">5ac10</strain>
    </source>
</reference>
<dbReference type="PANTHER" id="PTHR34655">
    <property type="entry name" value="CONSERVED WITHIN P. AEROPHILUM"/>
    <property type="match status" value="1"/>
</dbReference>
<dbReference type="Pfam" id="PF13686">
    <property type="entry name" value="DrsE_2"/>
    <property type="match status" value="1"/>
</dbReference>
<dbReference type="SUPFAM" id="SSF75169">
    <property type="entry name" value="DsrEFH-like"/>
    <property type="match status" value="1"/>
</dbReference>
<dbReference type="AlphaFoldDB" id="A0A975BBZ3"/>
<keyword evidence="2" id="KW-1185">Reference proteome</keyword>
<dbReference type="RefSeq" id="WP_207688481.1">
    <property type="nucleotide sequence ID" value="NZ_CP061799.1"/>
</dbReference>
<dbReference type="Gene3D" id="3.40.1260.10">
    <property type="entry name" value="DsrEFH-like"/>
    <property type="match status" value="1"/>
</dbReference>
<dbReference type="EMBL" id="CP061799">
    <property type="protein sequence ID" value="QTA82568.1"/>
    <property type="molecule type" value="Genomic_DNA"/>
</dbReference>
<dbReference type="InterPro" id="IPR032836">
    <property type="entry name" value="DsrE2-like"/>
</dbReference>
<dbReference type="KEGG" id="dli:dnl_49450"/>
<evidence type="ECO:0000313" key="1">
    <source>
        <dbReference type="EMBL" id="QTA82568.1"/>
    </source>
</evidence>
<sequence>MEEKIRQLEQKIEELESRLTHVQESLPQDQLSMVVFSGDLDKMLASFIIATGAAAMYERVVMFLTFWGTTAMRDPGKDIQKSDFMAKMFGMMLPKGAGKLQLSKMNMAGLGTSMIKGLMKKKGVMSLEQLMKTAADFGVEIVICEMSMDLMGLKMEEFIDYPNISVGGVAKFLQEAGQSRVSLFI</sequence>
<dbReference type="InterPro" id="IPR027396">
    <property type="entry name" value="DsrEFH-like"/>
</dbReference>
<evidence type="ECO:0000313" key="2">
    <source>
        <dbReference type="Proteomes" id="UP000663720"/>
    </source>
</evidence>
<dbReference type="PANTHER" id="PTHR34655:SF2">
    <property type="entry name" value="PEROXIREDOXIN FAMILY PROTEIN"/>
    <property type="match status" value="1"/>
</dbReference>
<organism evidence="1 2">
    <name type="scientific">Desulfonema limicola</name>
    <dbReference type="NCBI Taxonomy" id="45656"/>
    <lineage>
        <taxon>Bacteria</taxon>
        <taxon>Pseudomonadati</taxon>
        <taxon>Thermodesulfobacteriota</taxon>
        <taxon>Desulfobacteria</taxon>
        <taxon>Desulfobacterales</taxon>
        <taxon>Desulfococcaceae</taxon>
        <taxon>Desulfonema</taxon>
    </lineage>
</organism>
<dbReference type="Proteomes" id="UP000663720">
    <property type="component" value="Chromosome"/>
</dbReference>
<proteinExistence type="predicted"/>
<protein>
    <submittedName>
        <fullName evidence="1">DsrE2-like domain-containing protein</fullName>
    </submittedName>
</protein>
<gene>
    <name evidence="1" type="ORF">dnl_49450</name>
</gene>